<dbReference type="PANTHER" id="PTHR39364:SF1">
    <property type="entry name" value="DUF5045 DOMAIN-CONTAINING PROTEIN-RELATED"/>
    <property type="match status" value="1"/>
</dbReference>
<feature type="compositionally biased region" description="Polar residues" evidence="1">
    <location>
        <begin position="1"/>
        <end position="13"/>
    </location>
</feature>
<dbReference type="EMBL" id="GL380104">
    <property type="protein sequence ID" value="EGT46585.1"/>
    <property type="molecule type" value="Genomic_DNA"/>
</dbReference>
<reference evidence="3" key="1">
    <citation type="submission" date="2011-07" db="EMBL/GenBank/DDBJ databases">
        <authorList>
            <consortium name="Caenorhabditis brenneri Sequencing and Analysis Consortium"/>
            <person name="Wilson R.K."/>
        </authorList>
    </citation>
    <scope>NUCLEOTIDE SEQUENCE [LARGE SCALE GENOMIC DNA]</scope>
    <source>
        <strain evidence="3">PB2801</strain>
    </source>
</reference>
<dbReference type="eggNOG" id="ENOG502R285">
    <property type="taxonomic scope" value="Eukaryota"/>
</dbReference>
<feature type="region of interest" description="Disordered" evidence="1">
    <location>
        <begin position="187"/>
        <end position="209"/>
    </location>
</feature>
<keyword evidence="3" id="KW-1185">Reference proteome</keyword>
<organism evidence="3">
    <name type="scientific">Caenorhabditis brenneri</name>
    <name type="common">Nematode worm</name>
    <dbReference type="NCBI Taxonomy" id="135651"/>
    <lineage>
        <taxon>Eukaryota</taxon>
        <taxon>Metazoa</taxon>
        <taxon>Ecdysozoa</taxon>
        <taxon>Nematoda</taxon>
        <taxon>Chromadorea</taxon>
        <taxon>Rhabditida</taxon>
        <taxon>Rhabditina</taxon>
        <taxon>Rhabditomorpha</taxon>
        <taxon>Rhabditoidea</taxon>
        <taxon>Rhabditidae</taxon>
        <taxon>Peloderinae</taxon>
        <taxon>Caenorhabditis</taxon>
    </lineage>
</organism>
<evidence type="ECO:0008006" key="4">
    <source>
        <dbReference type="Google" id="ProtNLM"/>
    </source>
</evidence>
<dbReference type="HOGENOM" id="CLU_101108_0_0_1"/>
<dbReference type="STRING" id="135651.G0P6X1"/>
<dbReference type="Proteomes" id="UP000008068">
    <property type="component" value="Unassembled WGS sequence"/>
</dbReference>
<protein>
    <recommendedName>
        <fullName evidence="4">BAR domain-containing protein</fullName>
    </recommendedName>
</protein>
<gene>
    <name evidence="2" type="ORF">CAEBREN_28396</name>
</gene>
<feature type="region of interest" description="Disordered" evidence="1">
    <location>
        <begin position="1"/>
        <end position="27"/>
    </location>
</feature>
<dbReference type="OrthoDB" id="5789121at2759"/>
<dbReference type="Gene3D" id="1.20.1270.60">
    <property type="entry name" value="Arfaptin homology (AH) domain/BAR domain"/>
    <property type="match status" value="1"/>
</dbReference>
<dbReference type="InterPro" id="IPR027267">
    <property type="entry name" value="AH/BAR_dom_sf"/>
</dbReference>
<dbReference type="FunCoup" id="G0P6X1">
    <property type="interactions" value="2023"/>
</dbReference>
<evidence type="ECO:0000313" key="3">
    <source>
        <dbReference type="Proteomes" id="UP000008068"/>
    </source>
</evidence>
<evidence type="ECO:0000256" key="1">
    <source>
        <dbReference type="SAM" id="MobiDB-lite"/>
    </source>
</evidence>
<dbReference type="InParanoid" id="G0P6X1"/>
<accession>G0P6X1</accession>
<proteinExistence type="predicted"/>
<dbReference type="AlphaFoldDB" id="G0P6X1"/>
<sequence length="240" mass="26883">MASSYSTRSSRTPKSAVDDGFQKGFYGTNLTVQNKGITLLKKKKKPKPVESDIRTAVKNLDHYKTCADKLHSSLMAVLLESKSSAETMATTPTPSKIPLNPGYQHCSDFLASYEVLQKYGMNEVKTEPLDEAVKATKKLAEEQEKYVRIQLETLKPLTKFIGEEYWEFAKARHVYVNALEKFESVTTGNKSIRPGSMEPSQTGASLEKAKNDARTRMLSILTKIVDKREEQSICVIKYSG</sequence>
<dbReference type="PANTHER" id="PTHR39364">
    <property type="entry name" value="PROTEIN CBG04867"/>
    <property type="match status" value="1"/>
</dbReference>
<name>G0P6X1_CAEBE</name>
<evidence type="ECO:0000313" key="2">
    <source>
        <dbReference type="EMBL" id="EGT46585.1"/>
    </source>
</evidence>